<dbReference type="InterPro" id="IPR008969">
    <property type="entry name" value="CarboxyPept-like_regulatory"/>
</dbReference>
<dbReference type="SUPFAM" id="SSF49464">
    <property type="entry name" value="Carboxypeptidase regulatory domain-like"/>
    <property type="match status" value="1"/>
</dbReference>
<name>A0A1I5UD89_9BACT</name>
<evidence type="ECO:0000256" key="12">
    <source>
        <dbReference type="RuleBase" id="RU003357"/>
    </source>
</evidence>
<organism evidence="16 17">
    <name type="scientific">Pseudarcicella hirudinis</name>
    <dbReference type="NCBI Taxonomy" id="1079859"/>
    <lineage>
        <taxon>Bacteria</taxon>
        <taxon>Pseudomonadati</taxon>
        <taxon>Bacteroidota</taxon>
        <taxon>Cytophagia</taxon>
        <taxon>Cytophagales</taxon>
        <taxon>Flectobacillaceae</taxon>
        <taxon>Pseudarcicella</taxon>
    </lineage>
</organism>
<comment type="subcellular location">
    <subcellularLocation>
        <location evidence="1 11">Cell outer membrane</location>
        <topology evidence="1 11">Multi-pass membrane protein</topology>
    </subcellularLocation>
</comment>
<dbReference type="Pfam" id="PF07715">
    <property type="entry name" value="Plug"/>
    <property type="match status" value="1"/>
</dbReference>
<evidence type="ECO:0000256" key="5">
    <source>
        <dbReference type="ARBA" id="ARBA00022692"/>
    </source>
</evidence>
<accession>A0A1I5UD89</accession>
<dbReference type="Proteomes" id="UP000199306">
    <property type="component" value="Unassembled WGS sequence"/>
</dbReference>
<dbReference type="InterPro" id="IPR012910">
    <property type="entry name" value="Plug_dom"/>
</dbReference>
<keyword evidence="13" id="KW-0732">Signal</keyword>
<dbReference type="GO" id="GO:0009279">
    <property type="term" value="C:cell outer membrane"/>
    <property type="evidence" value="ECO:0007669"/>
    <property type="project" value="UniProtKB-SubCell"/>
</dbReference>
<dbReference type="PANTHER" id="PTHR32552">
    <property type="entry name" value="FERRICHROME IRON RECEPTOR-RELATED"/>
    <property type="match status" value="1"/>
</dbReference>
<sequence>MKTQISTIFILFFCLDIFAQAPPRHTLTVETYDSQSMTALRGVSVSYSAGTQGGVSNFRGAFPIKFSGDSVEITLSLVGYQKITRWVKPGTATRIYLKESDTQLGEVQVTGYENHRKLSEIPASIGLLKSNDLERYSNTNLVPALNTLPGVRMEERSPGSYRMSIRGSTLRSPFGVRNVKVYWNEIPLTDPSGNTYLNQIELGNVGRIEVLKGPAGSIYGAGTGGAILLDSPKAPEADQLQARTTVGSFGLFSMNLGIKTHSEKQTTFLNYSKTQADGYRTQSTMKREGINLQTYFYTDLKRTISANLLYSDLFYQTPGGLTLAQYKANPAQARPTVNTALGAVDQKAAIYLKTLQLGIAQNYDFNEHWTNRTAIYLSQTKAENPSIRNFERRLEPSWGGRSVTNYRFENGLFQGKISGGIEYQQGVSSIKTYGNKRGNVDTLQTDDEVTARQFLAFAQAEFDLPQNFFLTIGGSYNRLNYSFLRLGKNAILQEKTFDPVFSPRIALLKKINSSLSAYGSISNGFSPPSVAEVRPSEGSFNFALNPEKGTNYEVGIRGNLLRQRLVFDIAAYSFRLRETIVTRRTDDGADYFANAGNTSQKGLEIALKYLVSKSLIFWTNYTLQEYKFENYVTGGKDYSGNRLTGTSPNNVNIGLDFNSSGGFYANATFQFTDKIYLNDANTDAADSYQLLGGKIGYQKKLSKHFKINAFAGIDNALDVTYSLGNDLNATGGRYYNAAAGRNYYGGTTLNWMF</sequence>
<keyword evidence="9 11" id="KW-0472">Membrane</keyword>
<evidence type="ECO:0000256" key="9">
    <source>
        <dbReference type="ARBA" id="ARBA00023136"/>
    </source>
</evidence>
<keyword evidence="5 11" id="KW-0812">Transmembrane</keyword>
<reference evidence="16 17" key="1">
    <citation type="submission" date="2016-10" db="EMBL/GenBank/DDBJ databases">
        <authorList>
            <person name="de Groot N.N."/>
        </authorList>
    </citation>
    <scope>NUCLEOTIDE SEQUENCE [LARGE SCALE GENOMIC DNA]</scope>
    <source>
        <strain evidence="17">E92,LMG 26720,CCM 7988</strain>
    </source>
</reference>
<feature type="signal peptide" evidence="13">
    <location>
        <begin position="1"/>
        <end position="21"/>
    </location>
</feature>
<evidence type="ECO:0000313" key="17">
    <source>
        <dbReference type="Proteomes" id="UP000199306"/>
    </source>
</evidence>
<feature type="chain" id="PRO_5011711033" evidence="13">
    <location>
        <begin position="22"/>
        <end position="753"/>
    </location>
</feature>
<protein>
    <submittedName>
        <fullName evidence="16">Iron complex outermembrane recepter protein</fullName>
    </submittedName>
</protein>
<evidence type="ECO:0000256" key="10">
    <source>
        <dbReference type="ARBA" id="ARBA00023237"/>
    </source>
</evidence>
<dbReference type="SUPFAM" id="SSF56935">
    <property type="entry name" value="Porins"/>
    <property type="match status" value="1"/>
</dbReference>
<dbReference type="OrthoDB" id="9782587at2"/>
<feature type="domain" description="TonB-dependent receptor plug" evidence="15">
    <location>
        <begin position="118"/>
        <end position="226"/>
    </location>
</feature>
<dbReference type="AlphaFoldDB" id="A0A1I5UD89"/>
<dbReference type="Gene3D" id="2.40.170.20">
    <property type="entry name" value="TonB-dependent receptor, beta-barrel domain"/>
    <property type="match status" value="1"/>
</dbReference>
<dbReference type="PROSITE" id="PS52016">
    <property type="entry name" value="TONB_DEPENDENT_REC_3"/>
    <property type="match status" value="1"/>
</dbReference>
<keyword evidence="17" id="KW-1185">Reference proteome</keyword>
<evidence type="ECO:0000259" key="15">
    <source>
        <dbReference type="Pfam" id="PF07715"/>
    </source>
</evidence>
<dbReference type="PANTHER" id="PTHR32552:SF81">
    <property type="entry name" value="TONB-DEPENDENT OUTER MEMBRANE RECEPTOR"/>
    <property type="match status" value="1"/>
</dbReference>
<dbReference type="EMBL" id="FOXH01000007">
    <property type="protein sequence ID" value="SFP93223.1"/>
    <property type="molecule type" value="Genomic_DNA"/>
</dbReference>
<dbReference type="GO" id="GO:0006826">
    <property type="term" value="P:iron ion transport"/>
    <property type="evidence" value="ECO:0007669"/>
    <property type="project" value="UniProtKB-KW"/>
</dbReference>
<dbReference type="RefSeq" id="WP_092017750.1">
    <property type="nucleotide sequence ID" value="NZ_FOXH01000007.1"/>
</dbReference>
<evidence type="ECO:0000256" key="2">
    <source>
        <dbReference type="ARBA" id="ARBA00022448"/>
    </source>
</evidence>
<keyword evidence="6" id="KW-0408">Iron</keyword>
<evidence type="ECO:0000256" key="4">
    <source>
        <dbReference type="ARBA" id="ARBA00022496"/>
    </source>
</evidence>
<feature type="domain" description="TonB-dependent receptor-like beta-barrel" evidence="14">
    <location>
        <begin position="303"/>
        <end position="715"/>
    </location>
</feature>
<evidence type="ECO:0000313" key="16">
    <source>
        <dbReference type="EMBL" id="SFP93223.1"/>
    </source>
</evidence>
<evidence type="ECO:0000256" key="13">
    <source>
        <dbReference type="SAM" id="SignalP"/>
    </source>
</evidence>
<evidence type="ECO:0000256" key="7">
    <source>
        <dbReference type="ARBA" id="ARBA00023065"/>
    </source>
</evidence>
<keyword evidence="3 11" id="KW-1134">Transmembrane beta strand</keyword>
<dbReference type="InterPro" id="IPR000531">
    <property type="entry name" value="Beta-barrel_TonB"/>
</dbReference>
<keyword evidence="4" id="KW-0410">Iron transport</keyword>
<keyword evidence="8 12" id="KW-0798">TonB box</keyword>
<dbReference type="Pfam" id="PF00593">
    <property type="entry name" value="TonB_dep_Rec_b-barrel"/>
    <property type="match status" value="1"/>
</dbReference>
<gene>
    <name evidence="16" type="ORF">SAMN04515674_107119</name>
</gene>
<evidence type="ECO:0000256" key="8">
    <source>
        <dbReference type="ARBA" id="ARBA00023077"/>
    </source>
</evidence>
<comment type="similarity">
    <text evidence="11 12">Belongs to the TonB-dependent receptor family.</text>
</comment>
<dbReference type="InterPro" id="IPR037066">
    <property type="entry name" value="Plug_dom_sf"/>
</dbReference>
<evidence type="ECO:0000256" key="3">
    <source>
        <dbReference type="ARBA" id="ARBA00022452"/>
    </source>
</evidence>
<evidence type="ECO:0000256" key="11">
    <source>
        <dbReference type="PROSITE-ProRule" id="PRU01360"/>
    </source>
</evidence>
<dbReference type="InterPro" id="IPR036942">
    <property type="entry name" value="Beta-barrel_TonB_sf"/>
</dbReference>
<dbReference type="InterPro" id="IPR039426">
    <property type="entry name" value="TonB-dep_rcpt-like"/>
</dbReference>
<dbReference type="STRING" id="1079859.SAMN04515674_107119"/>
<evidence type="ECO:0000259" key="14">
    <source>
        <dbReference type="Pfam" id="PF00593"/>
    </source>
</evidence>
<dbReference type="Gene3D" id="2.170.130.10">
    <property type="entry name" value="TonB-dependent receptor, plug domain"/>
    <property type="match status" value="1"/>
</dbReference>
<evidence type="ECO:0000256" key="6">
    <source>
        <dbReference type="ARBA" id="ARBA00023004"/>
    </source>
</evidence>
<proteinExistence type="inferred from homology"/>
<keyword evidence="2 11" id="KW-0813">Transport</keyword>
<keyword evidence="7" id="KW-0406">Ion transport</keyword>
<keyword evidence="10 11" id="KW-0998">Cell outer membrane</keyword>
<evidence type="ECO:0000256" key="1">
    <source>
        <dbReference type="ARBA" id="ARBA00004571"/>
    </source>
</evidence>